<dbReference type="PANTHER" id="PTHR36529">
    <property type="entry name" value="SLL1095 PROTEIN"/>
    <property type="match status" value="1"/>
</dbReference>
<dbReference type="EMBL" id="QMDV01000004">
    <property type="protein sequence ID" value="RAU81733.1"/>
    <property type="molecule type" value="Genomic_DNA"/>
</dbReference>
<dbReference type="AlphaFoldDB" id="A0A364RBR4"/>
<dbReference type="NCBIfam" id="TIGR04282">
    <property type="entry name" value="glyco_like_cofC"/>
    <property type="match status" value="1"/>
</dbReference>
<evidence type="ECO:0000313" key="2">
    <source>
        <dbReference type="Proteomes" id="UP000251692"/>
    </source>
</evidence>
<protein>
    <submittedName>
        <fullName evidence="1">Glycosyltransferase</fullName>
    </submittedName>
</protein>
<reference evidence="1 2" key="1">
    <citation type="submission" date="2018-06" db="EMBL/GenBank/DDBJ databases">
        <authorList>
            <person name="Liu Z.-W."/>
        </authorList>
    </citation>
    <scope>NUCLEOTIDE SEQUENCE [LARGE SCALE GENOMIC DNA]</scope>
    <source>
        <strain evidence="1 2">2b14</strain>
    </source>
</reference>
<evidence type="ECO:0000313" key="1">
    <source>
        <dbReference type="EMBL" id="RAU81733.1"/>
    </source>
</evidence>
<organism evidence="1 2">
    <name type="scientific">Pontibacter arcticus</name>
    <dbReference type="NCBI Taxonomy" id="2080288"/>
    <lineage>
        <taxon>Bacteria</taxon>
        <taxon>Pseudomonadati</taxon>
        <taxon>Bacteroidota</taxon>
        <taxon>Cytophagia</taxon>
        <taxon>Cytophagales</taxon>
        <taxon>Hymenobacteraceae</taxon>
        <taxon>Pontibacter</taxon>
    </lineage>
</organism>
<reference evidence="1 2" key="2">
    <citation type="submission" date="2018-07" db="EMBL/GenBank/DDBJ databases">
        <title>Pontibacter sp. 2b14 genomic sequence and assembly.</title>
        <authorList>
            <person name="Du Z.-J."/>
        </authorList>
    </citation>
    <scope>NUCLEOTIDE SEQUENCE [LARGE SCALE GENOMIC DNA]</scope>
    <source>
        <strain evidence="1 2">2b14</strain>
    </source>
</reference>
<keyword evidence="2" id="KW-1185">Reference proteome</keyword>
<sequence length="200" mass="22631">MEQTKLLLLFVRNPELGKVKTRLAATVGPEVALEVYIHLLQHTRQVTQQLPVDKLVYYAEKIAHNDNWPDDIYQKALQPEGDLGEKMNAAFENAFASGYTSVVIIGSDCQQLTQEIIQQAFAALETHDVVIGPALDGGYYLLGMKKLHLPFFRNKQWSTEHVFPDTLKDTRALHLTYTLLPILSDVDKAEDFDFSELGQE</sequence>
<name>A0A364RBR4_9BACT</name>
<dbReference type="InterPro" id="IPR029044">
    <property type="entry name" value="Nucleotide-diphossugar_trans"/>
</dbReference>
<gene>
    <name evidence="1" type="ORF">DP923_13605</name>
</gene>
<accession>A0A364RBR4</accession>
<dbReference type="InterPro" id="IPR018641">
    <property type="entry name" value="Trfase_1_rSAM/seldom-assoc"/>
</dbReference>
<dbReference type="PANTHER" id="PTHR36529:SF1">
    <property type="entry name" value="GLYCOSYLTRANSFERASE"/>
    <property type="match status" value="1"/>
</dbReference>
<dbReference type="SUPFAM" id="SSF53448">
    <property type="entry name" value="Nucleotide-diphospho-sugar transferases"/>
    <property type="match status" value="1"/>
</dbReference>
<proteinExistence type="predicted"/>
<comment type="caution">
    <text evidence="1">The sequence shown here is derived from an EMBL/GenBank/DDBJ whole genome shotgun (WGS) entry which is preliminary data.</text>
</comment>
<dbReference type="OrthoDB" id="9798250at2"/>
<dbReference type="Proteomes" id="UP000251692">
    <property type="component" value="Unassembled WGS sequence"/>
</dbReference>
<dbReference type="GO" id="GO:0016740">
    <property type="term" value="F:transferase activity"/>
    <property type="evidence" value="ECO:0007669"/>
    <property type="project" value="UniProtKB-KW"/>
</dbReference>
<dbReference type="Gene3D" id="3.90.550.10">
    <property type="entry name" value="Spore Coat Polysaccharide Biosynthesis Protein SpsA, Chain A"/>
    <property type="match status" value="1"/>
</dbReference>
<dbReference type="Pfam" id="PF09837">
    <property type="entry name" value="DUF2064"/>
    <property type="match status" value="1"/>
</dbReference>
<dbReference type="RefSeq" id="WP_112306414.1">
    <property type="nucleotide sequence ID" value="NZ_QMDV01000004.1"/>
</dbReference>
<keyword evidence="1" id="KW-0808">Transferase</keyword>